<protein>
    <submittedName>
        <fullName evidence="4">dTDP-4-amino-4,6-dideoxygalactose transaminase</fullName>
    </submittedName>
</protein>
<name>A0A2M9BP53_9BACT</name>
<dbReference type="Gene3D" id="3.90.1150.10">
    <property type="entry name" value="Aspartate Aminotransferase, domain 1"/>
    <property type="match status" value="1"/>
</dbReference>
<dbReference type="InterPro" id="IPR015421">
    <property type="entry name" value="PyrdxlP-dep_Trfase_major"/>
</dbReference>
<dbReference type="GO" id="GO:0030170">
    <property type="term" value="F:pyridoxal phosphate binding"/>
    <property type="evidence" value="ECO:0007669"/>
    <property type="project" value="TreeGrafter"/>
</dbReference>
<comment type="similarity">
    <text evidence="3">Belongs to the DegT/DnrJ/EryC1 family.</text>
</comment>
<dbReference type="Pfam" id="PF01041">
    <property type="entry name" value="DegT_DnrJ_EryC1"/>
    <property type="match status" value="1"/>
</dbReference>
<evidence type="ECO:0000313" key="4">
    <source>
        <dbReference type="EMBL" id="PJJ59718.1"/>
    </source>
</evidence>
<dbReference type="PIRSF" id="PIRSF000390">
    <property type="entry name" value="PLP_StrS"/>
    <property type="match status" value="1"/>
</dbReference>
<dbReference type="Gene3D" id="3.40.640.10">
    <property type="entry name" value="Type I PLP-dependent aspartate aminotransferase-like (Major domain)"/>
    <property type="match status" value="1"/>
</dbReference>
<dbReference type="OrthoDB" id="9804264at2"/>
<dbReference type="InterPro" id="IPR015422">
    <property type="entry name" value="PyrdxlP-dep_Trfase_small"/>
</dbReference>
<evidence type="ECO:0000256" key="2">
    <source>
        <dbReference type="PIRSR" id="PIRSR000390-2"/>
    </source>
</evidence>
<dbReference type="PANTHER" id="PTHR30244:SF42">
    <property type="entry name" value="UDP-2-ACETAMIDO-2-DEOXY-3-OXO-D-GLUCURONATE AMINOTRANSFERASE"/>
    <property type="match status" value="1"/>
</dbReference>
<sequence length="398" mass="42385">MAGFIFDQNPLFLPPLPTPTAPIHLLDLAAQHAAIQPELDAALQQVLRQAAFIQGPAVGEFAQELGAYLGGAQVIPCGNGTDALQLALMSLRLPAGAEVIVPAFTYVATMEAVAILGLRPVCADVLPDTFNLDPAAVAAAITPRTGAIIAVHLFGQCADLTALTALARQHQLALIEDNAQAIGATWQLTEGKAAFAGTVGEVGTTSFFPSKNLGALGDGGALFTRDAARATYLRQLANHGQTRKYYHEHIGLNSRLDTLQAAVLQVKLRHLPVWTAARQRGAAHYDEALGAVPGVQLPVRDPRSTHVFHQYTVTVEAGQRDALQAFLREQGVPSVVYYPVPTHLQPAYQYLGYQAGQFPVAEALCRTVLSLPIHPSLMPEQQGYIAAAVRAFFAGRSS</sequence>
<dbReference type="InterPro" id="IPR000653">
    <property type="entry name" value="DegT/StrS_aminotransferase"/>
</dbReference>
<reference evidence="4 5" key="1">
    <citation type="submission" date="2017-11" db="EMBL/GenBank/DDBJ databases">
        <title>Genomic Encyclopedia of Archaeal and Bacterial Type Strains, Phase II (KMG-II): From Individual Species to Whole Genera.</title>
        <authorList>
            <person name="Goeker M."/>
        </authorList>
    </citation>
    <scope>NUCLEOTIDE SEQUENCE [LARGE SCALE GENOMIC DNA]</scope>
    <source>
        <strain evidence="4 5">DSM 11115</strain>
    </source>
</reference>
<dbReference type="GO" id="GO:0008483">
    <property type="term" value="F:transaminase activity"/>
    <property type="evidence" value="ECO:0007669"/>
    <property type="project" value="TreeGrafter"/>
</dbReference>
<dbReference type="GO" id="GO:0000271">
    <property type="term" value="P:polysaccharide biosynthetic process"/>
    <property type="evidence" value="ECO:0007669"/>
    <property type="project" value="TreeGrafter"/>
</dbReference>
<dbReference type="Proteomes" id="UP000228535">
    <property type="component" value="Unassembled WGS sequence"/>
</dbReference>
<evidence type="ECO:0000313" key="5">
    <source>
        <dbReference type="Proteomes" id="UP000228535"/>
    </source>
</evidence>
<dbReference type="PANTHER" id="PTHR30244">
    <property type="entry name" value="TRANSAMINASE"/>
    <property type="match status" value="1"/>
</dbReference>
<keyword evidence="5" id="KW-1185">Reference proteome</keyword>
<dbReference type="AlphaFoldDB" id="A0A2M9BP53"/>
<feature type="active site" description="Proton acceptor" evidence="1">
    <location>
        <position position="211"/>
    </location>
</feature>
<dbReference type="InterPro" id="IPR015424">
    <property type="entry name" value="PyrdxlP-dep_Trfase"/>
</dbReference>
<evidence type="ECO:0000256" key="1">
    <source>
        <dbReference type="PIRSR" id="PIRSR000390-1"/>
    </source>
</evidence>
<organism evidence="4 5">
    <name type="scientific">Hymenobacter chitinivorans DSM 11115</name>
    <dbReference type="NCBI Taxonomy" id="1121954"/>
    <lineage>
        <taxon>Bacteria</taxon>
        <taxon>Pseudomonadati</taxon>
        <taxon>Bacteroidota</taxon>
        <taxon>Cytophagia</taxon>
        <taxon>Cytophagales</taxon>
        <taxon>Hymenobacteraceae</taxon>
        <taxon>Hymenobacter</taxon>
    </lineage>
</organism>
<gene>
    <name evidence="4" type="ORF">CLV45_1140</name>
</gene>
<keyword evidence="2 3" id="KW-0663">Pyridoxal phosphate</keyword>
<comment type="caution">
    <text evidence="4">The sequence shown here is derived from an EMBL/GenBank/DDBJ whole genome shotgun (WGS) entry which is preliminary data.</text>
</comment>
<dbReference type="CDD" id="cd00616">
    <property type="entry name" value="AHBA_syn"/>
    <property type="match status" value="1"/>
</dbReference>
<evidence type="ECO:0000256" key="3">
    <source>
        <dbReference type="RuleBase" id="RU004508"/>
    </source>
</evidence>
<dbReference type="SUPFAM" id="SSF53383">
    <property type="entry name" value="PLP-dependent transferases"/>
    <property type="match status" value="1"/>
</dbReference>
<feature type="modified residue" description="N6-(pyridoxal phosphate)lysine" evidence="2">
    <location>
        <position position="211"/>
    </location>
</feature>
<dbReference type="EMBL" id="PGFA01000001">
    <property type="protein sequence ID" value="PJJ59718.1"/>
    <property type="molecule type" value="Genomic_DNA"/>
</dbReference>
<proteinExistence type="inferred from homology"/>
<accession>A0A2M9BP53</accession>